<keyword evidence="3 6" id="KW-0812">Transmembrane</keyword>
<comment type="subcellular location">
    <subcellularLocation>
        <location evidence="1">Cell membrane</location>
        <topology evidence="1">Multi-pass membrane protein</topology>
    </subcellularLocation>
</comment>
<accession>A0A239ELE2</accession>
<feature type="transmembrane region" description="Helical" evidence="6">
    <location>
        <begin position="345"/>
        <end position="364"/>
    </location>
</feature>
<organism evidence="7 8">
    <name type="scientific">Pontibacter ummariensis</name>
    <dbReference type="NCBI Taxonomy" id="1610492"/>
    <lineage>
        <taxon>Bacteria</taxon>
        <taxon>Pseudomonadati</taxon>
        <taxon>Bacteroidota</taxon>
        <taxon>Cytophagia</taxon>
        <taxon>Cytophagales</taxon>
        <taxon>Hymenobacteraceae</taxon>
        <taxon>Pontibacter</taxon>
    </lineage>
</organism>
<evidence type="ECO:0000313" key="7">
    <source>
        <dbReference type="EMBL" id="SNS45379.1"/>
    </source>
</evidence>
<feature type="transmembrane region" description="Helical" evidence="6">
    <location>
        <begin position="30"/>
        <end position="49"/>
    </location>
</feature>
<evidence type="ECO:0000256" key="1">
    <source>
        <dbReference type="ARBA" id="ARBA00004651"/>
    </source>
</evidence>
<feature type="transmembrane region" description="Helical" evidence="6">
    <location>
        <begin position="61"/>
        <end position="87"/>
    </location>
</feature>
<evidence type="ECO:0000256" key="5">
    <source>
        <dbReference type="ARBA" id="ARBA00023136"/>
    </source>
</evidence>
<keyword evidence="2" id="KW-1003">Cell membrane</keyword>
<keyword evidence="4 6" id="KW-1133">Transmembrane helix</keyword>
<evidence type="ECO:0000313" key="8">
    <source>
        <dbReference type="Proteomes" id="UP000198432"/>
    </source>
</evidence>
<feature type="transmembrane region" description="Helical" evidence="6">
    <location>
        <begin position="165"/>
        <end position="185"/>
    </location>
</feature>
<evidence type="ECO:0000256" key="3">
    <source>
        <dbReference type="ARBA" id="ARBA00022692"/>
    </source>
</evidence>
<gene>
    <name evidence="7" type="ORF">SAMN06296052_106235</name>
</gene>
<keyword evidence="5 6" id="KW-0472">Membrane</keyword>
<dbReference type="Proteomes" id="UP000198432">
    <property type="component" value="Unassembled WGS sequence"/>
</dbReference>
<dbReference type="EMBL" id="FZOQ01000006">
    <property type="protein sequence ID" value="SNS45379.1"/>
    <property type="molecule type" value="Genomic_DNA"/>
</dbReference>
<evidence type="ECO:0000256" key="2">
    <source>
        <dbReference type="ARBA" id="ARBA00022475"/>
    </source>
</evidence>
<dbReference type="PANTHER" id="PTHR30250">
    <property type="entry name" value="PST FAMILY PREDICTED COLANIC ACID TRANSPORTER"/>
    <property type="match status" value="1"/>
</dbReference>
<feature type="transmembrane region" description="Helical" evidence="6">
    <location>
        <begin position="99"/>
        <end position="125"/>
    </location>
</feature>
<name>A0A239ELE2_9BACT</name>
<reference evidence="8" key="1">
    <citation type="submission" date="2017-06" db="EMBL/GenBank/DDBJ databases">
        <authorList>
            <person name="Varghese N."/>
            <person name="Submissions S."/>
        </authorList>
    </citation>
    <scope>NUCLEOTIDE SEQUENCE [LARGE SCALE GENOMIC DNA]</scope>
    <source>
        <strain evidence="8">NKM1</strain>
    </source>
</reference>
<feature type="transmembrane region" description="Helical" evidence="6">
    <location>
        <begin position="131"/>
        <end position="153"/>
    </location>
</feature>
<feature type="transmembrane region" description="Helical" evidence="6">
    <location>
        <begin position="231"/>
        <end position="250"/>
    </location>
</feature>
<feature type="transmembrane region" description="Helical" evidence="6">
    <location>
        <begin position="309"/>
        <end position="333"/>
    </location>
</feature>
<keyword evidence="8" id="KW-1185">Reference proteome</keyword>
<feature type="transmembrane region" description="Helical" evidence="6">
    <location>
        <begin position="270"/>
        <end position="289"/>
    </location>
</feature>
<dbReference type="GO" id="GO:0005886">
    <property type="term" value="C:plasma membrane"/>
    <property type="evidence" value="ECO:0007669"/>
    <property type="project" value="UniProtKB-SubCell"/>
</dbReference>
<feature type="transmembrane region" description="Helical" evidence="6">
    <location>
        <begin position="376"/>
        <end position="393"/>
    </location>
</feature>
<dbReference type="AlphaFoldDB" id="A0A239ELE2"/>
<proteinExistence type="predicted"/>
<dbReference type="PANTHER" id="PTHR30250:SF11">
    <property type="entry name" value="O-ANTIGEN TRANSPORTER-RELATED"/>
    <property type="match status" value="1"/>
</dbReference>
<feature type="transmembrane region" description="Helical" evidence="6">
    <location>
        <begin position="197"/>
        <end position="216"/>
    </location>
</feature>
<evidence type="ECO:0000256" key="6">
    <source>
        <dbReference type="SAM" id="Phobius"/>
    </source>
</evidence>
<protein>
    <submittedName>
        <fullName evidence="7">Membrane protein involved in the export of O-antigen and teichoic acid</fullName>
    </submittedName>
</protein>
<sequence>MPSVELIQKKYKKGKLNNNPLLLKLKTTGIYLLVPALTFSISVFTSPIFARHLSAQEFAYFGYYTSLTNFISCFYSLSFLTYYMSVYFKEGVEQLRETLATLVAFNILWNIIFFPASYIILSIYFKLSNSLIPFFPFALLALGTQVMSLYKGFIQVKFRLSNKPYNYLFFVVGYRLLAITISLYFVVSEGLGLQGRMIGLALNEILFLVLSIYIIFKSNKLVIKKEVLKKAYKIVLPLLPASFLYLPVLNFDNIVLERMDNPYEMGLYNIGKGIANYIYVALFPFFQAFEPEIYNHAANKNLKALKKVVMLLVIIVVITVMLFILLSPLLISYLTAGKYTSATKYANILAVTSGLMILFSISDAIINATQKTRKSLISHAISATLCIILYSLGGRYFEQIGVAVATVLTYLFLVLLQVYMITFKEA</sequence>
<dbReference type="InterPro" id="IPR050833">
    <property type="entry name" value="Poly_Biosynth_Transport"/>
</dbReference>
<evidence type="ECO:0000256" key="4">
    <source>
        <dbReference type="ARBA" id="ARBA00022989"/>
    </source>
</evidence>
<feature type="transmembrane region" description="Helical" evidence="6">
    <location>
        <begin position="399"/>
        <end position="421"/>
    </location>
</feature>